<feature type="signal peptide" evidence="1">
    <location>
        <begin position="1"/>
        <end position="22"/>
    </location>
</feature>
<keyword evidence="3" id="KW-1185">Reference proteome</keyword>
<proteinExistence type="predicted"/>
<sequence length="309" mass="33367">MLVLLATAAAIGFCALPRATVASDLPAVPCINCDAEDSFLRPTSGLWYDPDRPGTGVLVQFQGDIAFGALYAYNPDGSAQWYTFSGPLRDSVEGGYQQTVEGELLRYSGGECLNCEYTEPEEIADAGQIRLQFRQANYGILTVAGGEPRRIFPLVVGVDTAVDLEGTGYPVPRLTGVWVFAFQDTREPLPYGRASSVLHLGPRFLTVDPSSGRTDRFHFPLSSYAFRGPEQSVIGGLTCGINLLNAERTALKPPSCELSLIVPSITDGSKRVIFNISLANFGVDTFSAVSDDGVFLFQAFRVSKPLESD</sequence>
<gene>
    <name evidence="2" type="ORF">M0G41_07225</name>
</gene>
<name>A0ABT0GFY3_9GAMM</name>
<reference evidence="2" key="1">
    <citation type="submission" date="2022-04" db="EMBL/GenBank/DDBJ databases">
        <title>Lysobacter sp. CAU 1642 isolated from sea sand.</title>
        <authorList>
            <person name="Kim W."/>
        </authorList>
    </citation>
    <scope>NUCLEOTIDE SEQUENCE</scope>
    <source>
        <strain evidence="2">CAU 1642</strain>
    </source>
</reference>
<dbReference type="EMBL" id="JALNMH010000005">
    <property type="protein sequence ID" value="MCK7593456.1"/>
    <property type="molecule type" value="Genomic_DNA"/>
</dbReference>
<feature type="chain" id="PRO_5045523513" evidence="1">
    <location>
        <begin position="23"/>
        <end position="309"/>
    </location>
</feature>
<evidence type="ECO:0000256" key="1">
    <source>
        <dbReference type="SAM" id="SignalP"/>
    </source>
</evidence>
<dbReference type="RefSeq" id="WP_248207023.1">
    <property type="nucleotide sequence ID" value="NZ_JALNMH010000005.1"/>
</dbReference>
<evidence type="ECO:0000313" key="3">
    <source>
        <dbReference type="Proteomes" id="UP001431449"/>
    </source>
</evidence>
<protein>
    <submittedName>
        <fullName evidence="2">Uncharacterized protein</fullName>
    </submittedName>
</protein>
<keyword evidence="1" id="KW-0732">Signal</keyword>
<comment type="caution">
    <text evidence="2">The sequence shown here is derived from an EMBL/GenBank/DDBJ whole genome shotgun (WGS) entry which is preliminary data.</text>
</comment>
<dbReference type="Proteomes" id="UP001431449">
    <property type="component" value="Unassembled WGS sequence"/>
</dbReference>
<evidence type="ECO:0000313" key="2">
    <source>
        <dbReference type="EMBL" id="MCK7593456.1"/>
    </source>
</evidence>
<accession>A0ABT0GFY3</accession>
<organism evidence="2 3">
    <name type="scientific">Pseudomarimonas salicorniae</name>
    <dbReference type="NCBI Taxonomy" id="2933270"/>
    <lineage>
        <taxon>Bacteria</taxon>
        <taxon>Pseudomonadati</taxon>
        <taxon>Pseudomonadota</taxon>
        <taxon>Gammaproteobacteria</taxon>
        <taxon>Lysobacterales</taxon>
        <taxon>Lysobacteraceae</taxon>
        <taxon>Pseudomarimonas</taxon>
    </lineage>
</organism>